<organism evidence="6 7">
    <name type="scientific">Dreissena polymorpha</name>
    <name type="common">Zebra mussel</name>
    <name type="synonym">Mytilus polymorpha</name>
    <dbReference type="NCBI Taxonomy" id="45954"/>
    <lineage>
        <taxon>Eukaryota</taxon>
        <taxon>Metazoa</taxon>
        <taxon>Spiralia</taxon>
        <taxon>Lophotrochozoa</taxon>
        <taxon>Mollusca</taxon>
        <taxon>Bivalvia</taxon>
        <taxon>Autobranchia</taxon>
        <taxon>Heteroconchia</taxon>
        <taxon>Euheterodonta</taxon>
        <taxon>Imparidentia</taxon>
        <taxon>Neoheterodontei</taxon>
        <taxon>Myida</taxon>
        <taxon>Dreissenoidea</taxon>
        <taxon>Dreissenidae</taxon>
        <taxon>Dreissena</taxon>
    </lineage>
</organism>
<reference evidence="6" key="1">
    <citation type="journal article" date="2019" name="bioRxiv">
        <title>The Genome of the Zebra Mussel, Dreissena polymorpha: A Resource for Invasive Species Research.</title>
        <authorList>
            <person name="McCartney M.A."/>
            <person name="Auch B."/>
            <person name="Kono T."/>
            <person name="Mallez S."/>
            <person name="Zhang Y."/>
            <person name="Obille A."/>
            <person name="Becker A."/>
            <person name="Abrahante J.E."/>
            <person name="Garbe J."/>
            <person name="Badalamenti J.P."/>
            <person name="Herman A."/>
            <person name="Mangelson H."/>
            <person name="Liachko I."/>
            <person name="Sullivan S."/>
            <person name="Sone E.D."/>
            <person name="Koren S."/>
            <person name="Silverstein K.A.T."/>
            <person name="Beckman K.B."/>
            <person name="Gohl D.M."/>
        </authorList>
    </citation>
    <scope>NUCLEOTIDE SEQUENCE</scope>
    <source>
        <strain evidence="6">Duluth1</strain>
        <tissue evidence="6">Whole animal</tissue>
    </source>
</reference>
<dbReference type="InterPro" id="IPR036383">
    <property type="entry name" value="TSP1_rpt_sf"/>
</dbReference>
<dbReference type="GO" id="GO:0031012">
    <property type="term" value="C:extracellular matrix"/>
    <property type="evidence" value="ECO:0007669"/>
    <property type="project" value="TreeGrafter"/>
</dbReference>
<dbReference type="EMBL" id="JAIWYP010000014">
    <property type="protein sequence ID" value="KAH3712082.1"/>
    <property type="molecule type" value="Genomic_DNA"/>
</dbReference>
<feature type="domain" description="Spondin-like TSP1" evidence="5">
    <location>
        <begin position="31"/>
        <end position="83"/>
    </location>
</feature>
<dbReference type="Proteomes" id="UP000828390">
    <property type="component" value="Unassembled WGS sequence"/>
</dbReference>
<evidence type="ECO:0000313" key="7">
    <source>
        <dbReference type="Proteomes" id="UP000828390"/>
    </source>
</evidence>
<name>A0A9D4BWI0_DREPO</name>
<dbReference type="PANTHER" id="PTHR11311">
    <property type="entry name" value="SPONDIN"/>
    <property type="match status" value="1"/>
</dbReference>
<keyword evidence="1 4" id="KW-0732">Signal</keyword>
<feature type="signal peptide" evidence="4">
    <location>
        <begin position="1"/>
        <end position="23"/>
    </location>
</feature>
<evidence type="ECO:0000256" key="1">
    <source>
        <dbReference type="ARBA" id="ARBA00022729"/>
    </source>
</evidence>
<dbReference type="Gene3D" id="2.20.100.10">
    <property type="entry name" value="Thrombospondin type-1 (TSP1) repeat"/>
    <property type="match status" value="1"/>
</dbReference>
<dbReference type="SMART" id="SM00209">
    <property type="entry name" value="TSP1"/>
    <property type="match status" value="1"/>
</dbReference>
<evidence type="ECO:0000259" key="5">
    <source>
        <dbReference type="Pfam" id="PF19028"/>
    </source>
</evidence>
<evidence type="ECO:0000256" key="2">
    <source>
        <dbReference type="ARBA" id="ARBA00023157"/>
    </source>
</evidence>
<dbReference type="PANTHER" id="PTHR11311:SF15">
    <property type="entry name" value="SPONDIN-2"/>
    <property type="match status" value="1"/>
</dbReference>
<reference evidence="6" key="2">
    <citation type="submission" date="2020-11" db="EMBL/GenBank/DDBJ databases">
        <authorList>
            <person name="McCartney M.A."/>
            <person name="Auch B."/>
            <person name="Kono T."/>
            <person name="Mallez S."/>
            <person name="Becker A."/>
            <person name="Gohl D.M."/>
            <person name="Silverstein K.A.T."/>
            <person name="Koren S."/>
            <person name="Bechman K.B."/>
            <person name="Herman A."/>
            <person name="Abrahante J.E."/>
            <person name="Garbe J."/>
        </authorList>
    </citation>
    <scope>NUCLEOTIDE SEQUENCE</scope>
    <source>
        <strain evidence="6">Duluth1</strain>
        <tissue evidence="6">Whole animal</tissue>
    </source>
</reference>
<accession>A0A9D4BWI0</accession>
<sequence length="175" mass="19563">MYVQFVLRFYTILFIKLIARVNTQVCKPQDCVVSAWSSWSDCSRTCGADGTRQRSRLVFIDAACGGKCPYTLSEKDSCNVQCCPVDCQYTSWTNWGLCYCTNEGCTGEGVRYNCRRSRVKTSNATCGGYCDDTSVEQACGHLCCYQDCVVGQWSTWSSCSGEPYTLQRHLGVQRG</sequence>
<gene>
    <name evidence="6" type="ORF">DPMN_071761</name>
</gene>
<dbReference type="InterPro" id="IPR044004">
    <property type="entry name" value="TSP1_spondin_dom"/>
</dbReference>
<keyword evidence="7" id="KW-1185">Reference proteome</keyword>
<evidence type="ECO:0000313" key="6">
    <source>
        <dbReference type="EMBL" id="KAH3712082.1"/>
    </source>
</evidence>
<dbReference type="SUPFAM" id="SSF82895">
    <property type="entry name" value="TSP-1 type 1 repeat"/>
    <property type="match status" value="1"/>
</dbReference>
<dbReference type="Pfam" id="PF19028">
    <property type="entry name" value="TSP1_spondin"/>
    <property type="match status" value="1"/>
</dbReference>
<keyword evidence="3" id="KW-0325">Glycoprotein</keyword>
<dbReference type="InterPro" id="IPR051418">
    <property type="entry name" value="Spondin/Thrombospondin_T1"/>
</dbReference>
<proteinExistence type="predicted"/>
<evidence type="ECO:0000256" key="4">
    <source>
        <dbReference type="SAM" id="SignalP"/>
    </source>
</evidence>
<dbReference type="PROSITE" id="PS50092">
    <property type="entry name" value="TSP1"/>
    <property type="match status" value="1"/>
</dbReference>
<keyword evidence="2" id="KW-1015">Disulfide bond</keyword>
<dbReference type="AlphaFoldDB" id="A0A9D4BWI0"/>
<dbReference type="InterPro" id="IPR000884">
    <property type="entry name" value="TSP1_rpt"/>
</dbReference>
<feature type="chain" id="PRO_5038963976" description="Spondin-like TSP1 domain-containing protein" evidence="4">
    <location>
        <begin position="24"/>
        <end position="175"/>
    </location>
</feature>
<evidence type="ECO:0000256" key="3">
    <source>
        <dbReference type="ARBA" id="ARBA00023180"/>
    </source>
</evidence>
<protein>
    <recommendedName>
        <fullName evidence="5">Spondin-like TSP1 domain-containing protein</fullName>
    </recommendedName>
</protein>
<comment type="caution">
    <text evidence="6">The sequence shown here is derived from an EMBL/GenBank/DDBJ whole genome shotgun (WGS) entry which is preliminary data.</text>
</comment>
<dbReference type="GO" id="GO:0007155">
    <property type="term" value="P:cell adhesion"/>
    <property type="evidence" value="ECO:0007669"/>
    <property type="project" value="TreeGrafter"/>
</dbReference>